<dbReference type="EMBL" id="HACA01010717">
    <property type="protein sequence ID" value="CDW28078.1"/>
    <property type="molecule type" value="Transcribed_RNA"/>
</dbReference>
<dbReference type="AlphaFoldDB" id="A0A0K2TPW6"/>
<accession>A0A0K2TPW6</accession>
<protein>
    <submittedName>
        <fullName evidence="1">Putative LOC100901472 [Metaseiulus occidentalis]</fullName>
    </submittedName>
</protein>
<proteinExistence type="predicted"/>
<sequence>MENQLKSKIKTKLKLKYTDLKKCTAKKGGIFDGLQMRKVMRYSNFIASINQAEKRVWNVFCNVMKNLLRNKRETNMKRFWKSYQ</sequence>
<reference evidence="1" key="1">
    <citation type="submission" date="2014-05" db="EMBL/GenBank/DDBJ databases">
        <authorList>
            <person name="Chronopoulou M."/>
        </authorList>
    </citation>
    <scope>NUCLEOTIDE SEQUENCE</scope>
    <source>
        <tissue evidence="1">Whole organism</tissue>
    </source>
</reference>
<evidence type="ECO:0000313" key="1">
    <source>
        <dbReference type="EMBL" id="CDW28078.1"/>
    </source>
</evidence>
<organism evidence="1">
    <name type="scientific">Lepeophtheirus salmonis</name>
    <name type="common">Salmon louse</name>
    <name type="synonym">Caligus salmonis</name>
    <dbReference type="NCBI Taxonomy" id="72036"/>
    <lineage>
        <taxon>Eukaryota</taxon>
        <taxon>Metazoa</taxon>
        <taxon>Ecdysozoa</taxon>
        <taxon>Arthropoda</taxon>
        <taxon>Crustacea</taxon>
        <taxon>Multicrustacea</taxon>
        <taxon>Hexanauplia</taxon>
        <taxon>Copepoda</taxon>
        <taxon>Siphonostomatoida</taxon>
        <taxon>Caligidae</taxon>
        <taxon>Lepeophtheirus</taxon>
    </lineage>
</organism>
<name>A0A0K2TPW6_LEPSM</name>